<dbReference type="Gene3D" id="3.30.390.10">
    <property type="entry name" value="Enolase-like, N-terminal domain"/>
    <property type="match status" value="1"/>
</dbReference>
<sequence>MKITGIDVFQITLPMRRFHTWAGNYSQVGKGYVLVKMNVEGGYQGLGEAQVLRDWGSEFNKRGGESTETATAIIREHLTPLLVGEDVRQIENNVLKMDKFVKGNHYAKAALDVAMHDAVGKIYGIPCYQLLGGLVRSKIPVAHSIGLMEVKKAVREAQEVVDEGLRALKVKIGNDFHRDIDIIKQIRNAVGPDISIRADANQGYRSWKEALRVTKILQEFNIIAMEQPCEGLENMARVCKNTEVPIMADESAWDHFDVLRLVQWEAADWISCYYTKAGGFLKAKKALAIAETAGMRADVNGSAEFGVGNAANLHLAASTAIVDVPGTIPVTQISENPVTKVAGHKYTDDIVTESFAYEDGHLIVPDKPGLGVEIDDKKIEKYRTG</sequence>
<keyword evidence="2" id="KW-0479">Metal-binding</keyword>
<dbReference type="GO" id="GO:0016854">
    <property type="term" value="F:racemase and epimerase activity"/>
    <property type="evidence" value="ECO:0007669"/>
    <property type="project" value="UniProtKB-ARBA"/>
</dbReference>
<dbReference type="InterPro" id="IPR013341">
    <property type="entry name" value="Mandelate_racemase_N_dom"/>
</dbReference>
<dbReference type="InterPro" id="IPR013342">
    <property type="entry name" value="Mandelate_racemase_C"/>
</dbReference>
<evidence type="ECO:0000256" key="3">
    <source>
        <dbReference type="ARBA" id="ARBA00023235"/>
    </source>
</evidence>
<evidence type="ECO:0000256" key="2">
    <source>
        <dbReference type="ARBA" id="ARBA00022723"/>
    </source>
</evidence>
<dbReference type="SMART" id="SM00922">
    <property type="entry name" value="MR_MLE"/>
    <property type="match status" value="1"/>
</dbReference>
<dbReference type="InterPro" id="IPR036849">
    <property type="entry name" value="Enolase-like_C_sf"/>
</dbReference>
<keyword evidence="3" id="KW-0413">Isomerase</keyword>
<dbReference type="PANTHER" id="PTHR48073:SF2">
    <property type="entry name" value="O-SUCCINYLBENZOATE SYNTHASE"/>
    <property type="match status" value="1"/>
</dbReference>
<proteinExistence type="inferred from homology"/>
<dbReference type="Pfam" id="PF02746">
    <property type="entry name" value="MR_MLE_N"/>
    <property type="match status" value="1"/>
</dbReference>
<dbReference type="SUPFAM" id="SSF54826">
    <property type="entry name" value="Enolase N-terminal domain-like"/>
    <property type="match status" value="1"/>
</dbReference>
<name>A0A381SHM2_9ZZZZ</name>
<organism evidence="5">
    <name type="scientific">marine metagenome</name>
    <dbReference type="NCBI Taxonomy" id="408172"/>
    <lineage>
        <taxon>unclassified sequences</taxon>
        <taxon>metagenomes</taxon>
        <taxon>ecological metagenomes</taxon>
    </lineage>
</organism>
<dbReference type="GO" id="GO:0046872">
    <property type="term" value="F:metal ion binding"/>
    <property type="evidence" value="ECO:0007669"/>
    <property type="project" value="UniProtKB-KW"/>
</dbReference>
<protein>
    <recommendedName>
        <fullName evidence="4">Mandelate racemase/muconate lactonizing enzyme C-terminal domain-containing protein</fullName>
    </recommendedName>
</protein>
<evidence type="ECO:0000259" key="4">
    <source>
        <dbReference type="SMART" id="SM00922"/>
    </source>
</evidence>
<dbReference type="SFLD" id="SFLDS00001">
    <property type="entry name" value="Enolase"/>
    <property type="match status" value="1"/>
</dbReference>
<dbReference type="PANTHER" id="PTHR48073">
    <property type="entry name" value="O-SUCCINYLBENZOATE SYNTHASE-RELATED"/>
    <property type="match status" value="1"/>
</dbReference>
<dbReference type="InterPro" id="IPR029017">
    <property type="entry name" value="Enolase-like_N"/>
</dbReference>
<evidence type="ECO:0000313" key="5">
    <source>
        <dbReference type="EMBL" id="SVA02821.1"/>
    </source>
</evidence>
<dbReference type="EMBL" id="UINC01003044">
    <property type="protein sequence ID" value="SVA02821.1"/>
    <property type="molecule type" value="Genomic_DNA"/>
</dbReference>
<feature type="domain" description="Mandelate racemase/muconate lactonizing enzyme C-terminal" evidence="4">
    <location>
        <begin position="150"/>
        <end position="245"/>
    </location>
</feature>
<comment type="similarity">
    <text evidence="1">Belongs to the mandelate racemase/muconate lactonizing enzyme family.</text>
</comment>
<dbReference type="SFLD" id="SFLDG00180">
    <property type="entry name" value="muconate_cycloisomerase"/>
    <property type="match status" value="1"/>
</dbReference>
<reference evidence="5" key="1">
    <citation type="submission" date="2018-05" db="EMBL/GenBank/DDBJ databases">
        <authorList>
            <person name="Lanie J.A."/>
            <person name="Ng W.-L."/>
            <person name="Kazmierczak K.M."/>
            <person name="Andrzejewski T.M."/>
            <person name="Davidsen T.M."/>
            <person name="Wayne K.J."/>
            <person name="Tettelin H."/>
            <person name="Glass J.I."/>
            <person name="Rusch D."/>
            <person name="Podicherti R."/>
            <person name="Tsui H.-C.T."/>
            <person name="Winkler M.E."/>
        </authorList>
    </citation>
    <scope>NUCLEOTIDE SEQUENCE</scope>
</reference>
<accession>A0A381SHM2</accession>
<dbReference type="Pfam" id="PF13378">
    <property type="entry name" value="MR_MLE_C"/>
    <property type="match status" value="1"/>
</dbReference>
<evidence type="ECO:0000256" key="1">
    <source>
        <dbReference type="ARBA" id="ARBA00008031"/>
    </source>
</evidence>
<dbReference type="InterPro" id="IPR029065">
    <property type="entry name" value="Enolase_C-like"/>
</dbReference>
<gene>
    <name evidence="5" type="ORF">METZ01_LOCUS55675</name>
</gene>
<dbReference type="Gene3D" id="3.20.20.120">
    <property type="entry name" value="Enolase-like C-terminal domain"/>
    <property type="match status" value="1"/>
</dbReference>
<dbReference type="AlphaFoldDB" id="A0A381SHM2"/>
<dbReference type="SUPFAM" id="SSF51604">
    <property type="entry name" value="Enolase C-terminal domain-like"/>
    <property type="match status" value="1"/>
</dbReference>